<feature type="non-terminal residue" evidence="1">
    <location>
        <position position="1"/>
    </location>
</feature>
<gene>
    <name evidence="1" type="ORF">HAX54_019819</name>
</gene>
<organism evidence="1 2">
    <name type="scientific">Datura stramonium</name>
    <name type="common">Jimsonweed</name>
    <name type="synonym">Common thornapple</name>
    <dbReference type="NCBI Taxonomy" id="4076"/>
    <lineage>
        <taxon>Eukaryota</taxon>
        <taxon>Viridiplantae</taxon>
        <taxon>Streptophyta</taxon>
        <taxon>Embryophyta</taxon>
        <taxon>Tracheophyta</taxon>
        <taxon>Spermatophyta</taxon>
        <taxon>Magnoliopsida</taxon>
        <taxon>eudicotyledons</taxon>
        <taxon>Gunneridae</taxon>
        <taxon>Pentapetalae</taxon>
        <taxon>asterids</taxon>
        <taxon>lamiids</taxon>
        <taxon>Solanales</taxon>
        <taxon>Solanaceae</taxon>
        <taxon>Solanoideae</taxon>
        <taxon>Datureae</taxon>
        <taxon>Datura</taxon>
    </lineage>
</organism>
<proteinExistence type="predicted"/>
<dbReference type="EMBL" id="JACEIK010024042">
    <property type="protein sequence ID" value="MCE5166463.1"/>
    <property type="molecule type" value="Genomic_DNA"/>
</dbReference>
<protein>
    <submittedName>
        <fullName evidence="1">Uncharacterized protein</fullName>
    </submittedName>
</protein>
<reference evidence="1 2" key="1">
    <citation type="journal article" date="2021" name="BMC Genomics">
        <title>Datura genome reveals duplications of psychoactive alkaloid biosynthetic genes and high mutation rate following tissue culture.</title>
        <authorList>
            <person name="Rajewski A."/>
            <person name="Carter-House D."/>
            <person name="Stajich J."/>
            <person name="Litt A."/>
        </authorList>
    </citation>
    <scope>NUCLEOTIDE SEQUENCE [LARGE SCALE GENOMIC DNA]</scope>
    <source>
        <strain evidence="1">AR-01</strain>
    </source>
</reference>
<sequence length="71" mass="8125">IEVVKEYLDHRSTLKTRIEVSWCQCWKCTSDGVSPCIPSFQRPQLGDGENQVALALFDISWFDGFEVTSRT</sequence>
<keyword evidence="2" id="KW-1185">Reference proteome</keyword>
<dbReference type="Proteomes" id="UP000823775">
    <property type="component" value="Unassembled WGS sequence"/>
</dbReference>
<evidence type="ECO:0000313" key="2">
    <source>
        <dbReference type="Proteomes" id="UP000823775"/>
    </source>
</evidence>
<evidence type="ECO:0000313" key="1">
    <source>
        <dbReference type="EMBL" id="MCE5166463.1"/>
    </source>
</evidence>
<accession>A0ABS8Y734</accession>
<name>A0ABS8Y734_DATST</name>
<comment type="caution">
    <text evidence="1">The sequence shown here is derived from an EMBL/GenBank/DDBJ whole genome shotgun (WGS) entry which is preliminary data.</text>
</comment>